<gene>
    <name evidence="2" type="ORF">GTZ99_12160</name>
</gene>
<dbReference type="EMBL" id="JAAAPO010000004">
    <property type="protein sequence ID" value="NBC37309.1"/>
    <property type="molecule type" value="Genomic_DNA"/>
</dbReference>
<dbReference type="RefSeq" id="WP_161719161.1">
    <property type="nucleotide sequence ID" value="NZ_JAAAPO010000004.1"/>
</dbReference>
<evidence type="ECO:0000313" key="3">
    <source>
        <dbReference type="Proteomes" id="UP000753724"/>
    </source>
</evidence>
<keyword evidence="3" id="KW-1185">Reference proteome</keyword>
<dbReference type="Proteomes" id="UP000753724">
    <property type="component" value="Unassembled WGS sequence"/>
</dbReference>
<evidence type="ECO:0000313" key="2">
    <source>
        <dbReference type="EMBL" id="NBC37309.1"/>
    </source>
</evidence>
<feature type="transmembrane region" description="Helical" evidence="1">
    <location>
        <begin position="49"/>
        <end position="71"/>
    </location>
</feature>
<keyword evidence="1" id="KW-0812">Transmembrane</keyword>
<keyword evidence="1" id="KW-0472">Membrane</keyword>
<organism evidence="2 3">
    <name type="scientific">Novosphingobium ovatum</name>
    <dbReference type="NCBI Taxonomy" id="1908523"/>
    <lineage>
        <taxon>Bacteria</taxon>
        <taxon>Pseudomonadati</taxon>
        <taxon>Pseudomonadota</taxon>
        <taxon>Alphaproteobacteria</taxon>
        <taxon>Sphingomonadales</taxon>
        <taxon>Sphingomonadaceae</taxon>
        <taxon>Novosphingobium</taxon>
    </lineage>
</organism>
<name>A0ABW9XFN4_9SPHN</name>
<feature type="transmembrane region" description="Helical" evidence="1">
    <location>
        <begin position="21"/>
        <end position="43"/>
    </location>
</feature>
<accession>A0ABW9XFN4</accession>
<evidence type="ECO:0000256" key="1">
    <source>
        <dbReference type="SAM" id="Phobius"/>
    </source>
</evidence>
<proteinExistence type="predicted"/>
<reference evidence="3" key="1">
    <citation type="submission" date="2020-01" db="EMBL/GenBank/DDBJ databases">
        <title>Sphingomonas sp. strain CSW-10.</title>
        <authorList>
            <person name="Chen W.-M."/>
        </authorList>
    </citation>
    <scope>NUCLEOTIDE SEQUENCE [LARGE SCALE GENOMIC DNA]</scope>
    <source>
        <strain evidence="3">FSY-8</strain>
    </source>
</reference>
<protein>
    <submittedName>
        <fullName evidence="2">Uncharacterized protein</fullName>
    </submittedName>
</protein>
<comment type="caution">
    <text evidence="2">The sequence shown here is derived from an EMBL/GenBank/DDBJ whole genome shotgun (WGS) entry which is preliminary data.</text>
</comment>
<keyword evidence="1" id="KW-1133">Transmembrane helix</keyword>
<sequence length="76" mass="8291">MTGKYWFRGVPGRPSKYVPTCWQGVAVLVAAPVIMVGVTATVARLWSPVAGLIAFPFVLFGGLVWLFVFIARHSEP</sequence>